<evidence type="ECO:0000313" key="2">
    <source>
        <dbReference type="Proteomes" id="UP001501353"/>
    </source>
</evidence>
<gene>
    <name evidence="1" type="ORF">GCM10022212_00910</name>
</gene>
<protein>
    <recommendedName>
        <fullName evidence="3">Secreted protein</fullName>
    </recommendedName>
</protein>
<dbReference type="Proteomes" id="UP001501353">
    <property type="component" value="Unassembled WGS sequence"/>
</dbReference>
<accession>A0ABP7SGU4</accession>
<evidence type="ECO:0008006" key="3">
    <source>
        <dbReference type="Google" id="ProtNLM"/>
    </source>
</evidence>
<comment type="caution">
    <text evidence="1">The sequence shown here is derived from an EMBL/GenBank/DDBJ whole genome shotgun (WGS) entry which is preliminary data.</text>
</comment>
<name>A0ABP7SGU4_9BURK</name>
<dbReference type="EMBL" id="BAAAZE010000001">
    <property type="protein sequence ID" value="GAA4011595.1"/>
    <property type="molecule type" value="Genomic_DNA"/>
</dbReference>
<proteinExistence type="predicted"/>
<keyword evidence="2" id="KW-1185">Reference proteome</keyword>
<reference evidence="2" key="1">
    <citation type="journal article" date="2019" name="Int. J. Syst. Evol. Microbiol.">
        <title>The Global Catalogue of Microorganisms (GCM) 10K type strain sequencing project: providing services to taxonomists for standard genome sequencing and annotation.</title>
        <authorList>
            <consortium name="The Broad Institute Genomics Platform"/>
            <consortium name="The Broad Institute Genome Sequencing Center for Infectious Disease"/>
            <person name="Wu L."/>
            <person name="Ma J."/>
        </authorList>
    </citation>
    <scope>NUCLEOTIDE SEQUENCE [LARGE SCALE GENOMIC DNA]</scope>
    <source>
        <strain evidence="2">JCM 16673</strain>
    </source>
</reference>
<organism evidence="1 2">
    <name type="scientific">Actimicrobium antarcticum</name>
    <dbReference type="NCBI Taxonomy" id="1051899"/>
    <lineage>
        <taxon>Bacteria</taxon>
        <taxon>Pseudomonadati</taxon>
        <taxon>Pseudomonadota</taxon>
        <taxon>Betaproteobacteria</taxon>
        <taxon>Burkholderiales</taxon>
        <taxon>Oxalobacteraceae</taxon>
        <taxon>Actimicrobium</taxon>
    </lineage>
</organism>
<evidence type="ECO:0000313" key="1">
    <source>
        <dbReference type="EMBL" id="GAA4011595.1"/>
    </source>
</evidence>
<sequence length="97" mass="11363">MLMLSRNVMLKFVYLLTEVINGFMEGNGSPGHLLLYCLGKLQIVWRLRVADRLNYRLRQVAVWLLIVVRRWFALNRSKSGPYLFSARCSAYWIGHAM</sequence>